<feature type="signal peptide" evidence="1">
    <location>
        <begin position="1"/>
        <end position="24"/>
    </location>
</feature>
<dbReference type="OrthoDB" id="411852at2759"/>
<keyword evidence="3" id="KW-1185">Reference proteome</keyword>
<name>A0A813FTQ0_POLGL</name>
<dbReference type="InterPro" id="IPR029063">
    <property type="entry name" value="SAM-dependent_MTases_sf"/>
</dbReference>
<dbReference type="OMA" id="TAFIMAY"/>
<dbReference type="Pfam" id="PF13578">
    <property type="entry name" value="Methyltransf_24"/>
    <property type="match status" value="1"/>
</dbReference>
<dbReference type="Gene3D" id="3.40.50.150">
    <property type="entry name" value="Vaccinia Virus protein VP39"/>
    <property type="match status" value="1"/>
</dbReference>
<organism evidence="2 3">
    <name type="scientific">Polarella glacialis</name>
    <name type="common">Dinoflagellate</name>
    <dbReference type="NCBI Taxonomy" id="89957"/>
    <lineage>
        <taxon>Eukaryota</taxon>
        <taxon>Sar</taxon>
        <taxon>Alveolata</taxon>
        <taxon>Dinophyceae</taxon>
        <taxon>Suessiales</taxon>
        <taxon>Suessiaceae</taxon>
        <taxon>Polarella</taxon>
    </lineage>
</organism>
<dbReference type="AlphaFoldDB" id="A0A813FTQ0"/>
<keyword evidence="1" id="KW-0732">Signal</keyword>
<dbReference type="SUPFAM" id="SSF53335">
    <property type="entry name" value="S-adenosyl-L-methionine-dependent methyltransferases"/>
    <property type="match status" value="1"/>
</dbReference>
<reference evidence="2" key="1">
    <citation type="submission" date="2021-02" db="EMBL/GenBank/DDBJ databases">
        <authorList>
            <person name="Dougan E. K."/>
            <person name="Rhodes N."/>
            <person name="Thang M."/>
            <person name="Chan C."/>
        </authorList>
    </citation>
    <scope>NUCLEOTIDE SEQUENCE</scope>
</reference>
<evidence type="ECO:0000313" key="2">
    <source>
        <dbReference type="EMBL" id="CAE8616909.1"/>
    </source>
</evidence>
<sequence>MGMPWLRFLLLLVAVAQWRPHADALYARSSEEEMASCLAAAETEIARSPDKDELHVTTSWLYKRDVARYFCAIGSRQLSVIELGVYQGHTTAVLASIFGQVIAVDIESEYLRASLEHNRDRRNIVFLTLDTYADDWNVLRANNVNVAVIDADHKYEKVRTDAHHALSYLAPVDYLVFDDFGMEVGVRKAVGELVEAKALHDCQPVGRGKDESPWWLKGYGWINHTEGVICRRGAGSHEAAVADYLDIAFLLYAQPSDSLMRASSVVSFQAEEQVLWSSAWGRGAWWRNVLEEPRKLQLSASLPGLPNGSWDVIFNRPRTAFLMSQVGDAEAKVEWFGLRADKVNQVFITANEFFE</sequence>
<dbReference type="EMBL" id="CAJNNV010026003">
    <property type="protein sequence ID" value="CAE8616909.1"/>
    <property type="molecule type" value="Genomic_DNA"/>
</dbReference>
<dbReference type="Proteomes" id="UP000654075">
    <property type="component" value="Unassembled WGS sequence"/>
</dbReference>
<feature type="chain" id="PRO_5032646837" evidence="1">
    <location>
        <begin position="25"/>
        <end position="355"/>
    </location>
</feature>
<gene>
    <name evidence="2" type="ORF">PGLA1383_LOCUS34577</name>
</gene>
<accession>A0A813FTQ0</accession>
<evidence type="ECO:0000256" key="1">
    <source>
        <dbReference type="SAM" id="SignalP"/>
    </source>
</evidence>
<proteinExistence type="predicted"/>
<evidence type="ECO:0000313" key="3">
    <source>
        <dbReference type="Proteomes" id="UP000654075"/>
    </source>
</evidence>
<comment type="caution">
    <text evidence="2">The sequence shown here is derived from an EMBL/GenBank/DDBJ whole genome shotgun (WGS) entry which is preliminary data.</text>
</comment>
<protein>
    <submittedName>
        <fullName evidence="2">Uncharacterized protein</fullName>
    </submittedName>
</protein>